<feature type="transmembrane region" description="Helical" evidence="6">
    <location>
        <begin position="320"/>
        <end position="339"/>
    </location>
</feature>
<dbReference type="PANTHER" id="PTHR47089">
    <property type="entry name" value="ABC TRANSPORTER, PERMEASE PROTEIN"/>
    <property type="match status" value="1"/>
</dbReference>
<dbReference type="Proteomes" id="UP000619479">
    <property type="component" value="Unassembled WGS sequence"/>
</dbReference>
<dbReference type="GO" id="GO:0022857">
    <property type="term" value="F:transmembrane transporter activity"/>
    <property type="evidence" value="ECO:0007669"/>
    <property type="project" value="InterPro"/>
</dbReference>
<dbReference type="AlphaFoldDB" id="A0A919M0C5"/>
<evidence type="ECO:0000313" key="7">
    <source>
        <dbReference type="EMBL" id="GID65000.1"/>
    </source>
</evidence>
<keyword evidence="3 6" id="KW-0812">Transmembrane</keyword>
<evidence type="ECO:0000313" key="8">
    <source>
        <dbReference type="Proteomes" id="UP000619479"/>
    </source>
</evidence>
<evidence type="ECO:0000256" key="5">
    <source>
        <dbReference type="ARBA" id="ARBA00023136"/>
    </source>
</evidence>
<dbReference type="PANTHER" id="PTHR47089:SF1">
    <property type="entry name" value="GUANOSINE ABC TRANSPORTER PERMEASE PROTEIN NUPP"/>
    <property type="match status" value="1"/>
</dbReference>
<feature type="transmembrane region" description="Helical" evidence="6">
    <location>
        <begin position="53"/>
        <end position="70"/>
    </location>
</feature>
<evidence type="ECO:0000256" key="4">
    <source>
        <dbReference type="ARBA" id="ARBA00022989"/>
    </source>
</evidence>
<protein>
    <submittedName>
        <fullName evidence="7">ABC transporter permease</fullName>
    </submittedName>
</protein>
<accession>A0A919M0C5</accession>
<dbReference type="Pfam" id="PF02653">
    <property type="entry name" value="BPD_transp_2"/>
    <property type="match status" value="1"/>
</dbReference>
<sequence length="346" mass="34639">MTRTGAWVSAVIVAAAVVLPGLLIAVTGGSPAAALRALIQGSLGDATAVSQTLLYAAPLLLVAVGACCSARSGAFNIGQEGQVLIGALAGAAAGLRLAVPGPALLVVVLLAAALAAGAWAWLSALMNRLRGVDIAVSTLLMTFLAQQVVAFAVTTPWLLQESRLGAAAALPQSNKLPSRALLGSLGDHPGLQLNLGLAVGIVVAVLVAVALDRTRWGFRLTMAGLNPAAARHAGISVTAVGGIALTVSGALAGLAGAVLLTSPLSTNRLQPDISINIGWDGLLVALVARNRPLLAIPIAGLFAVLRAGGNFLAATGVPPYLVDVVKALLTLAFVAPAVLRRRSVIA</sequence>
<name>A0A919M0C5_9ACTN</name>
<feature type="transmembrane region" description="Helical" evidence="6">
    <location>
        <begin position="191"/>
        <end position="211"/>
    </location>
</feature>
<comment type="subcellular location">
    <subcellularLocation>
        <location evidence="1">Cell membrane</location>
        <topology evidence="1">Multi-pass membrane protein</topology>
    </subcellularLocation>
</comment>
<evidence type="ECO:0000256" key="1">
    <source>
        <dbReference type="ARBA" id="ARBA00004651"/>
    </source>
</evidence>
<proteinExistence type="predicted"/>
<keyword evidence="2" id="KW-1003">Cell membrane</keyword>
<dbReference type="InterPro" id="IPR001851">
    <property type="entry name" value="ABC_transp_permease"/>
</dbReference>
<dbReference type="CDD" id="cd06580">
    <property type="entry name" value="TM_PBP1_transp_TpRbsC_like"/>
    <property type="match status" value="1"/>
</dbReference>
<feature type="transmembrane region" description="Helical" evidence="6">
    <location>
        <begin position="134"/>
        <end position="153"/>
    </location>
</feature>
<feature type="transmembrane region" description="Helical" evidence="6">
    <location>
        <begin position="105"/>
        <end position="122"/>
    </location>
</feature>
<dbReference type="GO" id="GO:0005886">
    <property type="term" value="C:plasma membrane"/>
    <property type="evidence" value="ECO:0007669"/>
    <property type="project" value="UniProtKB-SubCell"/>
</dbReference>
<evidence type="ECO:0000256" key="3">
    <source>
        <dbReference type="ARBA" id="ARBA00022692"/>
    </source>
</evidence>
<reference evidence="7" key="1">
    <citation type="submission" date="2021-01" db="EMBL/GenBank/DDBJ databases">
        <title>Whole genome shotgun sequence of Actinoplanes cyaneus NBRC 14990.</title>
        <authorList>
            <person name="Komaki H."/>
            <person name="Tamura T."/>
        </authorList>
    </citation>
    <scope>NUCLEOTIDE SEQUENCE</scope>
    <source>
        <strain evidence="7">NBRC 14990</strain>
    </source>
</reference>
<keyword evidence="8" id="KW-1185">Reference proteome</keyword>
<organism evidence="7 8">
    <name type="scientific">Actinoplanes cyaneus</name>
    <dbReference type="NCBI Taxonomy" id="52696"/>
    <lineage>
        <taxon>Bacteria</taxon>
        <taxon>Bacillati</taxon>
        <taxon>Actinomycetota</taxon>
        <taxon>Actinomycetes</taxon>
        <taxon>Micromonosporales</taxon>
        <taxon>Micromonosporaceae</taxon>
        <taxon>Actinoplanes</taxon>
    </lineage>
</organism>
<feature type="transmembrane region" description="Helical" evidence="6">
    <location>
        <begin position="232"/>
        <end position="261"/>
    </location>
</feature>
<keyword evidence="5 6" id="KW-0472">Membrane</keyword>
<evidence type="ECO:0000256" key="2">
    <source>
        <dbReference type="ARBA" id="ARBA00022475"/>
    </source>
</evidence>
<evidence type="ECO:0000256" key="6">
    <source>
        <dbReference type="SAM" id="Phobius"/>
    </source>
</evidence>
<keyword evidence="4 6" id="KW-1133">Transmembrane helix</keyword>
<comment type="caution">
    <text evidence="7">The sequence shown here is derived from an EMBL/GenBank/DDBJ whole genome shotgun (WGS) entry which is preliminary data.</text>
</comment>
<feature type="transmembrane region" description="Helical" evidence="6">
    <location>
        <begin position="82"/>
        <end position="99"/>
    </location>
</feature>
<dbReference type="EMBL" id="BOMH01000019">
    <property type="protein sequence ID" value="GID65000.1"/>
    <property type="molecule type" value="Genomic_DNA"/>
</dbReference>
<gene>
    <name evidence="7" type="ORF">Acy02nite_28810</name>
</gene>
<dbReference type="RefSeq" id="WP_203740734.1">
    <property type="nucleotide sequence ID" value="NZ_BAAAUC010000065.1"/>
</dbReference>